<proteinExistence type="predicted"/>
<dbReference type="Pfam" id="PF00278">
    <property type="entry name" value="Orn_DAP_Arg_deC"/>
    <property type="match status" value="1"/>
</dbReference>
<dbReference type="GO" id="GO:0033387">
    <property type="term" value="P:putrescine biosynthetic process from arginine, via ornithine"/>
    <property type="evidence" value="ECO:0007669"/>
    <property type="project" value="TreeGrafter"/>
</dbReference>
<comment type="pathway">
    <text evidence="2">Amine and polyamine biosynthesis; putrescine biosynthesis via L-ornithine pathway; putrescine from L-ornithine: step 1/1.</text>
</comment>
<organism evidence="7 8">
    <name type="scientific">Galemys pyrenaicus</name>
    <name type="common">Iberian desman</name>
    <name type="synonym">Pyrenean desman</name>
    <dbReference type="NCBI Taxonomy" id="202257"/>
    <lineage>
        <taxon>Eukaryota</taxon>
        <taxon>Metazoa</taxon>
        <taxon>Chordata</taxon>
        <taxon>Craniata</taxon>
        <taxon>Vertebrata</taxon>
        <taxon>Euteleostomi</taxon>
        <taxon>Mammalia</taxon>
        <taxon>Eutheria</taxon>
        <taxon>Laurasiatheria</taxon>
        <taxon>Eulipotyphla</taxon>
        <taxon>Talpidae</taxon>
        <taxon>Galemys</taxon>
    </lineage>
</organism>
<feature type="region of interest" description="Disordered" evidence="5">
    <location>
        <begin position="90"/>
        <end position="113"/>
    </location>
</feature>
<comment type="caution">
    <text evidence="7">The sequence shown here is derived from an EMBL/GenBank/DDBJ whole genome shotgun (WGS) entry which is preliminary data.</text>
</comment>
<evidence type="ECO:0000313" key="8">
    <source>
        <dbReference type="Proteomes" id="UP000700334"/>
    </source>
</evidence>
<dbReference type="InterPro" id="IPR009006">
    <property type="entry name" value="Ala_racemase/Decarboxylase_C"/>
</dbReference>
<reference evidence="7" key="1">
    <citation type="journal article" date="2021" name="Evol. Appl.">
        <title>The genome of the Pyrenean desman and the effects of bottlenecks and inbreeding on the genomic landscape of an endangered species.</title>
        <authorList>
            <person name="Escoda L."/>
            <person name="Castresana J."/>
        </authorList>
    </citation>
    <scope>NUCLEOTIDE SEQUENCE</scope>
    <source>
        <strain evidence="7">IBE-C5619</strain>
    </source>
</reference>
<dbReference type="Proteomes" id="UP000700334">
    <property type="component" value="Unassembled WGS sequence"/>
</dbReference>
<feature type="compositionally biased region" description="Polar residues" evidence="5">
    <location>
        <begin position="100"/>
        <end position="109"/>
    </location>
</feature>
<dbReference type="InterPro" id="IPR022643">
    <property type="entry name" value="De-COase2_C"/>
</dbReference>
<evidence type="ECO:0000256" key="3">
    <source>
        <dbReference type="ARBA" id="ARBA00034138"/>
    </source>
</evidence>
<accession>A0A8J6ALP8</accession>
<dbReference type="PANTHER" id="PTHR11482:SF42">
    <property type="entry name" value="ORNITHINE DECARBOXYLASE"/>
    <property type="match status" value="1"/>
</dbReference>
<dbReference type="GO" id="GO:0004586">
    <property type="term" value="F:ornithine decarboxylase activity"/>
    <property type="evidence" value="ECO:0007669"/>
    <property type="project" value="UniProtKB-EC"/>
</dbReference>
<sequence length="281" mass="30962">MSGRLASLSGPGPGKRHGGCVTRVPAVPGAGAAGESDPARPDREETHVAPCVHRTHDVKTEETGWELWAKAEGSWEWHVHHYSSVPSNELSGHLSPGTGPCNQESSTGAPVSRPAPGLRWLPAGHTQTWAEGPALLQPGFLSAVARPGCSRPLCNLLTIHLLVTDMGYEKVKARKSAEIWTKERAEAFSPGSDDEDELGDRTFMYYVNDGVYGSFNCIFYDRAYMKPLLQKRPKPDEKYYSSSIWGPTCDDLDRFVERCDLQEMHVGDWLIFENMGAVHTL</sequence>
<feature type="compositionally biased region" description="Basic and acidic residues" evidence="5">
    <location>
        <begin position="37"/>
        <end position="47"/>
    </location>
</feature>
<keyword evidence="1" id="KW-0210">Decarboxylase</keyword>
<evidence type="ECO:0000313" key="7">
    <source>
        <dbReference type="EMBL" id="KAG8523676.1"/>
    </source>
</evidence>
<dbReference type="GO" id="GO:0005737">
    <property type="term" value="C:cytoplasm"/>
    <property type="evidence" value="ECO:0007669"/>
    <property type="project" value="TreeGrafter"/>
</dbReference>
<feature type="compositionally biased region" description="Low complexity" evidence="5">
    <location>
        <begin position="24"/>
        <end position="34"/>
    </location>
</feature>
<gene>
    <name evidence="7" type="ORF">J0S82_020027</name>
</gene>
<keyword evidence="1" id="KW-0456">Lyase</keyword>
<evidence type="ECO:0000256" key="1">
    <source>
        <dbReference type="ARBA" id="ARBA00022793"/>
    </source>
</evidence>
<dbReference type="EMBL" id="JAGFMF010011404">
    <property type="protein sequence ID" value="KAG8523676.1"/>
    <property type="molecule type" value="Genomic_DNA"/>
</dbReference>
<dbReference type="AlphaFoldDB" id="A0A8J6ALP8"/>
<feature type="region of interest" description="Disordered" evidence="5">
    <location>
        <begin position="1"/>
        <end position="47"/>
    </location>
</feature>
<dbReference type="FunFam" id="2.40.37.10:FF:000005">
    <property type="entry name" value="Ornithine decarboxylase"/>
    <property type="match status" value="1"/>
</dbReference>
<keyword evidence="8" id="KW-1185">Reference proteome</keyword>
<name>A0A8J6ALP8_GALPY</name>
<evidence type="ECO:0000256" key="2">
    <source>
        <dbReference type="ARBA" id="ARBA00034115"/>
    </source>
</evidence>
<evidence type="ECO:0000256" key="5">
    <source>
        <dbReference type="SAM" id="MobiDB-lite"/>
    </source>
</evidence>
<evidence type="ECO:0000259" key="6">
    <source>
        <dbReference type="Pfam" id="PF00278"/>
    </source>
</evidence>
<dbReference type="InterPro" id="IPR002433">
    <property type="entry name" value="Orn_de-COase"/>
</dbReference>
<feature type="domain" description="Orn/DAP/Arg decarboxylase 2 C-terminal" evidence="6">
    <location>
        <begin position="201"/>
        <end position="276"/>
    </location>
</feature>
<dbReference type="PRINTS" id="PR01182">
    <property type="entry name" value="ORNDCRBXLASE"/>
</dbReference>
<dbReference type="PANTHER" id="PTHR11482">
    <property type="entry name" value="ARGININE/DIAMINOPIMELATE/ORNITHINE DECARBOXYLASE"/>
    <property type="match status" value="1"/>
</dbReference>
<dbReference type="Gene3D" id="2.40.37.10">
    <property type="entry name" value="Lyase, Ornithine Decarboxylase, Chain A, domain 1"/>
    <property type="match status" value="1"/>
</dbReference>
<dbReference type="EC" id="4.1.1.17" evidence="3"/>
<dbReference type="SUPFAM" id="SSF50621">
    <property type="entry name" value="Alanine racemase C-terminal domain-like"/>
    <property type="match status" value="1"/>
</dbReference>
<comment type="catalytic activity">
    <reaction evidence="4">
        <text>L-ornithine + H(+) = putrescine + CO2</text>
        <dbReference type="Rhea" id="RHEA:22964"/>
        <dbReference type="ChEBI" id="CHEBI:15378"/>
        <dbReference type="ChEBI" id="CHEBI:16526"/>
        <dbReference type="ChEBI" id="CHEBI:46911"/>
        <dbReference type="ChEBI" id="CHEBI:326268"/>
        <dbReference type="EC" id="4.1.1.17"/>
    </reaction>
</comment>
<evidence type="ECO:0000256" key="4">
    <source>
        <dbReference type="ARBA" id="ARBA00049127"/>
    </source>
</evidence>
<protein>
    <recommendedName>
        <fullName evidence="3">ornithine decarboxylase</fullName>
        <ecNumber evidence="3">4.1.1.17</ecNumber>
    </recommendedName>
</protein>
<dbReference type="OrthoDB" id="5034579at2759"/>